<evidence type="ECO:0000313" key="7">
    <source>
        <dbReference type="EMBL" id="GAA0273830.1"/>
    </source>
</evidence>
<dbReference type="EMBL" id="BAAABV010000006">
    <property type="protein sequence ID" value="GAA0273830.1"/>
    <property type="molecule type" value="Genomic_DNA"/>
</dbReference>
<accession>A0ABN0V3W0</accession>
<dbReference type="InterPro" id="IPR050109">
    <property type="entry name" value="HTH-type_TetR-like_transc_reg"/>
</dbReference>
<dbReference type="PRINTS" id="PR00400">
    <property type="entry name" value="TETREPRESSOR"/>
</dbReference>
<dbReference type="InterPro" id="IPR004111">
    <property type="entry name" value="Repressor_TetR_C"/>
</dbReference>
<dbReference type="PANTHER" id="PTHR30055:SF151">
    <property type="entry name" value="TRANSCRIPTIONAL REGULATORY PROTEIN"/>
    <property type="match status" value="1"/>
</dbReference>
<organism evidence="7 8">
    <name type="scientific">Streptomyces polychromogenes</name>
    <dbReference type="NCBI Taxonomy" id="67342"/>
    <lineage>
        <taxon>Bacteria</taxon>
        <taxon>Bacillati</taxon>
        <taxon>Actinomycetota</taxon>
        <taxon>Actinomycetes</taxon>
        <taxon>Kitasatosporales</taxon>
        <taxon>Streptomycetaceae</taxon>
        <taxon>Streptomyces</taxon>
    </lineage>
</organism>
<evidence type="ECO:0000259" key="6">
    <source>
        <dbReference type="PROSITE" id="PS50977"/>
    </source>
</evidence>
<evidence type="ECO:0000256" key="2">
    <source>
        <dbReference type="ARBA" id="ARBA00023015"/>
    </source>
</evidence>
<keyword evidence="8" id="KW-1185">Reference proteome</keyword>
<evidence type="ECO:0000256" key="4">
    <source>
        <dbReference type="ARBA" id="ARBA00023163"/>
    </source>
</evidence>
<dbReference type="Gene3D" id="1.10.10.60">
    <property type="entry name" value="Homeodomain-like"/>
    <property type="match status" value="1"/>
</dbReference>
<dbReference type="InterPro" id="IPR003012">
    <property type="entry name" value="Tet_transcr_reg_TetR"/>
</dbReference>
<dbReference type="InterPro" id="IPR009057">
    <property type="entry name" value="Homeodomain-like_sf"/>
</dbReference>
<dbReference type="PRINTS" id="PR00455">
    <property type="entry name" value="HTHTETR"/>
</dbReference>
<dbReference type="InterPro" id="IPR036271">
    <property type="entry name" value="Tet_transcr_reg_TetR-rel_C_sf"/>
</dbReference>
<evidence type="ECO:0000256" key="5">
    <source>
        <dbReference type="PROSITE-ProRule" id="PRU00335"/>
    </source>
</evidence>
<evidence type="ECO:0000313" key="8">
    <source>
        <dbReference type="Proteomes" id="UP001501867"/>
    </source>
</evidence>
<dbReference type="SUPFAM" id="SSF48498">
    <property type="entry name" value="Tetracyclin repressor-like, C-terminal domain"/>
    <property type="match status" value="1"/>
</dbReference>
<dbReference type="Pfam" id="PF00440">
    <property type="entry name" value="TetR_N"/>
    <property type="match status" value="1"/>
</dbReference>
<dbReference type="PROSITE" id="PS50977">
    <property type="entry name" value="HTH_TETR_2"/>
    <property type="match status" value="1"/>
</dbReference>
<feature type="DNA-binding region" description="H-T-H motif" evidence="5">
    <location>
        <begin position="38"/>
        <end position="57"/>
    </location>
</feature>
<dbReference type="Proteomes" id="UP001501867">
    <property type="component" value="Unassembled WGS sequence"/>
</dbReference>
<keyword evidence="2" id="KW-0805">Transcription regulation</keyword>
<name>A0ABN0V3W0_9ACTN</name>
<feature type="domain" description="HTH tetR-type" evidence="6">
    <location>
        <begin position="15"/>
        <end position="75"/>
    </location>
</feature>
<protein>
    <submittedName>
        <fullName evidence="7">TetR/AcrR family transcriptional regulator C-terminal domain-containing protein</fullName>
    </submittedName>
</protein>
<gene>
    <name evidence="7" type="ORF">GCM10010302_09330</name>
</gene>
<dbReference type="Pfam" id="PF02909">
    <property type="entry name" value="TetR_C_1"/>
    <property type="match status" value="1"/>
</dbReference>
<keyword evidence="4" id="KW-0804">Transcription</keyword>
<dbReference type="RefSeq" id="WP_344152777.1">
    <property type="nucleotide sequence ID" value="NZ_BAAABV010000006.1"/>
</dbReference>
<keyword evidence="3 5" id="KW-0238">DNA-binding</keyword>
<sequence length="240" mass="26194">MAAESKGDDGPQQPGLTRRALVQAALRVLESEGVGGLSMRKLAAELGVKASSLYWHVRNKEELLDLLTDELMADAQAPPREGDWRQQLREYCMRYRRHLLGKRDAAKVVAGRLAPGPHLLRLMEDQLGRLREAGFSDADAAMINYLLGAFVQGFVLQEQGPLSASEAMGAGRREVATAAGEQLRRLPQDTFPNLVALAGDLTGPSMEARFSFALERLLDGLSTLLEQDGSDARNEGTSHE</sequence>
<proteinExistence type="predicted"/>
<reference evidence="7 8" key="1">
    <citation type="journal article" date="2019" name="Int. J. Syst. Evol. Microbiol.">
        <title>The Global Catalogue of Microorganisms (GCM) 10K type strain sequencing project: providing services to taxonomists for standard genome sequencing and annotation.</title>
        <authorList>
            <consortium name="The Broad Institute Genomics Platform"/>
            <consortium name="The Broad Institute Genome Sequencing Center for Infectious Disease"/>
            <person name="Wu L."/>
            <person name="Ma J."/>
        </authorList>
    </citation>
    <scope>NUCLEOTIDE SEQUENCE [LARGE SCALE GENOMIC DNA]</scope>
    <source>
        <strain evidence="7 8">JCM 4505</strain>
    </source>
</reference>
<dbReference type="SUPFAM" id="SSF46689">
    <property type="entry name" value="Homeodomain-like"/>
    <property type="match status" value="1"/>
</dbReference>
<comment type="caution">
    <text evidence="7">The sequence shown here is derived from an EMBL/GenBank/DDBJ whole genome shotgun (WGS) entry which is preliminary data.</text>
</comment>
<dbReference type="InterPro" id="IPR001647">
    <property type="entry name" value="HTH_TetR"/>
</dbReference>
<keyword evidence="1" id="KW-0678">Repressor</keyword>
<evidence type="ECO:0000256" key="1">
    <source>
        <dbReference type="ARBA" id="ARBA00022491"/>
    </source>
</evidence>
<evidence type="ECO:0000256" key="3">
    <source>
        <dbReference type="ARBA" id="ARBA00023125"/>
    </source>
</evidence>
<dbReference type="Gene3D" id="1.10.357.10">
    <property type="entry name" value="Tetracycline Repressor, domain 2"/>
    <property type="match status" value="1"/>
</dbReference>
<dbReference type="PANTHER" id="PTHR30055">
    <property type="entry name" value="HTH-TYPE TRANSCRIPTIONAL REGULATOR RUTR"/>
    <property type="match status" value="1"/>
</dbReference>